<feature type="compositionally biased region" description="Polar residues" evidence="1">
    <location>
        <begin position="263"/>
        <end position="272"/>
    </location>
</feature>
<evidence type="ECO:0008006" key="4">
    <source>
        <dbReference type="Google" id="ProtNLM"/>
    </source>
</evidence>
<feature type="region of interest" description="Disordered" evidence="1">
    <location>
        <begin position="159"/>
        <end position="211"/>
    </location>
</feature>
<keyword evidence="3" id="KW-1185">Reference proteome</keyword>
<feature type="region of interest" description="Disordered" evidence="1">
    <location>
        <begin position="248"/>
        <end position="272"/>
    </location>
</feature>
<dbReference type="PANTHER" id="PTHR21557:SF2">
    <property type="entry name" value="CORDON-BLEU PROTEIN-LIKE 1"/>
    <property type="match status" value="1"/>
</dbReference>
<gene>
    <name evidence="2" type="ORF">AAG570_005158</name>
</gene>
<reference evidence="2 3" key="1">
    <citation type="submission" date="2024-07" db="EMBL/GenBank/DDBJ databases">
        <title>Chromosome-level genome assembly of the water stick insect Ranatra chinensis (Heteroptera: Nepidae).</title>
        <authorList>
            <person name="Liu X."/>
        </authorList>
    </citation>
    <scope>NUCLEOTIDE SEQUENCE [LARGE SCALE GENOMIC DNA]</scope>
    <source>
        <strain evidence="2">Cailab_2021Rc</strain>
        <tissue evidence="2">Muscle</tissue>
    </source>
</reference>
<organism evidence="2 3">
    <name type="scientific">Ranatra chinensis</name>
    <dbReference type="NCBI Taxonomy" id="642074"/>
    <lineage>
        <taxon>Eukaryota</taxon>
        <taxon>Metazoa</taxon>
        <taxon>Ecdysozoa</taxon>
        <taxon>Arthropoda</taxon>
        <taxon>Hexapoda</taxon>
        <taxon>Insecta</taxon>
        <taxon>Pterygota</taxon>
        <taxon>Neoptera</taxon>
        <taxon>Paraneoptera</taxon>
        <taxon>Hemiptera</taxon>
        <taxon>Heteroptera</taxon>
        <taxon>Panheteroptera</taxon>
        <taxon>Nepomorpha</taxon>
        <taxon>Nepidae</taxon>
        <taxon>Ranatrinae</taxon>
        <taxon>Ranatra</taxon>
    </lineage>
</organism>
<dbReference type="EMBL" id="JBFDAA010000017">
    <property type="protein sequence ID" value="KAL1116686.1"/>
    <property type="molecule type" value="Genomic_DNA"/>
</dbReference>
<sequence>MMDLLVQVTTANKLSPAGHLLQPYGDGGQLPYKPSTPIGALDTWTVQVVPKLGSSQNSSSTKSGSRISAQPFEQTFRLQVHLPRNQLYVMRVSAKTVLGEILKQVCQEKCLDPNKYSLRHPRLTIADYRHNQICIVSNRSVPTTVSTDDILAMHHQYTSSIRSGGSSSRSLSPDSSISPQPACAPMRHNRKRRPAPKPPVPQQNIPQQQQNNKKVLFYRILFVNNLSTRIHDRGVAHDDGGRTVICHSRTSSDSSGYHEASVLSESPDSNNR</sequence>
<feature type="compositionally biased region" description="Low complexity" evidence="1">
    <location>
        <begin position="202"/>
        <end position="211"/>
    </location>
</feature>
<dbReference type="PANTHER" id="PTHR21557">
    <property type="entry name" value="CORDON-BLEU"/>
    <property type="match status" value="1"/>
</dbReference>
<dbReference type="SUPFAM" id="SSF54236">
    <property type="entry name" value="Ubiquitin-like"/>
    <property type="match status" value="1"/>
</dbReference>
<name>A0ABD0XZP7_9HEMI</name>
<dbReference type="InterPro" id="IPR029071">
    <property type="entry name" value="Ubiquitin-like_domsf"/>
</dbReference>
<feature type="compositionally biased region" description="Low complexity" evidence="1">
    <location>
        <begin position="159"/>
        <end position="179"/>
    </location>
</feature>
<protein>
    <recommendedName>
        <fullName evidence="4">RBD domain-containing protein</fullName>
    </recommendedName>
</protein>
<dbReference type="AlphaFoldDB" id="A0ABD0XZP7"/>
<evidence type="ECO:0000313" key="2">
    <source>
        <dbReference type="EMBL" id="KAL1116686.1"/>
    </source>
</evidence>
<dbReference type="Gene3D" id="3.10.20.90">
    <property type="entry name" value="Phosphatidylinositol 3-kinase Catalytic Subunit, Chain A, domain 1"/>
    <property type="match status" value="1"/>
</dbReference>
<evidence type="ECO:0000256" key="1">
    <source>
        <dbReference type="SAM" id="MobiDB-lite"/>
    </source>
</evidence>
<dbReference type="InterPro" id="IPR039895">
    <property type="entry name" value="COBL-like"/>
</dbReference>
<proteinExistence type="predicted"/>
<dbReference type="Proteomes" id="UP001558652">
    <property type="component" value="Unassembled WGS sequence"/>
</dbReference>
<accession>A0ABD0XZP7</accession>
<evidence type="ECO:0000313" key="3">
    <source>
        <dbReference type="Proteomes" id="UP001558652"/>
    </source>
</evidence>
<comment type="caution">
    <text evidence="2">The sequence shown here is derived from an EMBL/GenBank/DDBJ whole genome shotgun (WGS) entry which is preliminary data.</text>
</comment>